<sequence length="440" mass="48023">MVVEYSSAQHGGLELTPSDQYPIAITPGASARAVSAIHDAPELALPSNRPEHAPEPFIPMTREDCPVNTDDALPEKQDDKTTEATVTEDPAKRKNGLVSKKMLLIGIVVLLVVVIIGLGVGLGVSLGRKHTGFSSPNTITPISSLLASTQISPTLGSTSTSAPESTGSVVNPPIPSSTNITTSTGQDTLLNDQLTTTHVASWFYTGQTEGQVNELCTLNNARITQVRVDNATVPTFTVLMVENTGVYYSDWWWWYGPNSYNQGTDRRLISIDPYYDALGTLQFAVVQVPNNGTQDRSWWWYYGQSTSSITTLQAKYNARLLSLRGYKYNGDVVYVILMAENVDEDLIQSEWHTGITVDTINSKIASGLRLLSLAPDPSDNSRWDAIFVVETGSSWAWYYGLDSLSIGATISQNRMRMVDISPYVLDGQTVFAGVETDNSH</sequence>
<keyword evidence="2" id="KW-1133">Transmembrane helix</keyword>
<reference evidence="3 4" key="1">
    <citation type="submission" date="2016-04" db="EMBL/GenBank/DDBJ databases">
        <title>A degradative enzymes factory behind the ericoid mycorrhizal symbiosis.</title>
        <authorList>
            <consortium name="DOE Joint Genome Institute"/>
            <person name="Martino E."/>
            <person name="Morin E."/>
            <person name="Grelet G."/>
            <person name="Kuo A."/>
            <person name="Kohler A."/>
            <person name="Daghino S."/>
            <person name="Barry K."/>
            <person name="Choi C."/>
            <person name="Cichocki N."/>
            <person name="Clum A."/>
            <person name="Copeland A."/>
            <person name="Hainaut M."/>
            <person name="Haridas S."/>
            <person name="Labutti K."/>
            <person name="Lindquist E."/>
            <person name="Lipzen A."/>
            <person name="Khouja H.-R."/>
            <person name="Murat C."/>
            <person name="Ohm R."/>
            <person name="Olson A."/>
            <person name="Spatafora J."/>
            <person name="Veneault-Fourrey C."/>
            <person name="Henrissat B."/>
            <person name="Grigoriev I."/>
            <person name="Martin F."/>
            <person name="Perotto S."/>
        </authorList>
    </citation>
    <scope>NUCLEOTIDE SEQUENCE [LARGE SCALE GENOMIC DNA]</scope>
    <source>
        <strain evidence="3 4">E</strain>
    </source>
</reference>
<dbReference type="InParanoid" id="A0A2J6TAJ1"/>
<evidence type="ECO:0000313" key="4">
    <source>
        <dbReference type="Proteomes" id="UP000235371"/>
    </source>
</evidence>
<evidence type="ECO:0000256" key="2">
    <source>
        <dbReference type="SAM" id="Phobius"/>
    </source>
</evidence>
<evidence type="ECO:0000313" key="3">
    <source>
        <dbReference type="EMBL" id="PMD60054.1"/>
    </source>
</evidence>
<feature type="compositionally biased region" description="Polar residues" evidence="1">
    <location>
        <begin position="154"/>
        <end position="169"/>
    </location>
</feature>
<protein>
    <submittedName>
        <fullName evidence="3">Uncharacterized protein</fullName>
    </submittedName>
</protein>
<keyword evidence="2" id="KW-0472">Membrane</keyword>
<feature type="region of interest" description="Disordered" evidence="1">
    <location>
        <begin position="154"/>
        <end position="180"/>
    </location>
</feature>
<dbReference type="Proteomes" id="UP000235371">
    <property type="component" value="Unassembled WGS sequence"/>
</dbReference>
<feature type="compositionally biased region" description="Basic and acidic residues" evidence="1">
    <location>
        <begin position="73"/>
        <end position="82"/>
    </location>
</feature>
<feature type="transmembrane region" description="Helical" evidence="2">
    <location>
        <begin position="102"/>
        <end position="126"/>
    </location>
</feature>
<dbReference type="GeneID" id="36594926"/>
<organism evidence="3 4">
    <name type="scientific">Hyaloscypha bicolor E</name>
    <dbReference type="NCBI Taxonomy" id="1095630"/>
    <lineage>
        <taxon>Eukaryota</taxon>
        <taxon>Fungi</taxon>
        <taxon>Dikarya</taxon>
        <taxon>Ascomycota</taxon>
        <taxon>Pezizomycotina</taxon>
        <taxon>Leotiomycetes</taxon>
        <taxon>Helotiales</taxon>
        <taxon>Hyaloscyphaceae</taxon>
        <taxon>Hyaloscypha</taxon>
        <taxon>Hyaloscypha bicolor</taxon>
    </lineage>
</organism>
<keyword evidence="2" id="KW-0812">Transmembrane</keyword>
<dbReference type="RefSeq" id="XP_024736958.1">
    <property type="nucleotide sequence ID" value="XM_024886849.1"/>
</dbReference>
<name>A0A2J6TAJ1_9HELO</name>
<evidence type="ECO:0000256" key="1">
    <source>
        <dbReference type="SAM" id="MobiDB-lite"/>
    </source>
</evidence>
<feature type="region of interest" description="Disordered" evidence="1">
    <location>
        <begin position="67"/>
        <end position="89"/>
    </location>
</feature>
<dbReference type="AlphaFoldDB" id="A0A2J6TAJ1"/>
<dbReference type="EMBL" id="KZ613803">
    <property type="protein sequence ID" value="PMD60054.1"/>
    <property type="molecule type" value="Genomic_DNA"/>
</dbReference>
<proteinExistence type="predicted"/>
<dbReference type="OrthoDB" id="3514052at2759"/>
<accession>A0A2J6TAJ1</accession>
<keyword evidence="4" id="KW-1185">Reference proteome</keyword>
<gene>
    <name evidence="3" type="ORF">K444DRAFT_663594</name>
</gene>